<dbReference type="PANTHER" id="PTHR32305">
    <property type="match status" value="1"/>
</dbReference>
<dbReference type="PANTHER" id="PTHR32305:SF15">
    <property type="entry name" value="PROTEIN RHSA-RELATED"/>
    <property type="match status" value="1"/>
</dbReference>
<evidence type="ECO:0000259" key="6">
    <source>
        <dbReference type="Pfam" id="PF10106"/>
    </source>
</evidence>
<dbReference type="InterPro" id="IPR017847">
    <property type="entry name" value="T6SS_RhsGE_Vgr_subset"/>
</dbReference>
<feature type="region of interest" description="Disordered" evidence="4">
    <location>
        <begin position="606"/>
        <end position="627"/>
    </location>
</feature>
<dbReference type="NCBIfam" id="TIGR03361">
    <property type="entry name" value="VI_Rhs_Vgr"/>
    <property type="match status" value="1"/>
</dbReference>
<evidence type="ECO:0000313" key="8">
    <source>
        <dbReference type="EMBL" id="UXY15356.1"/>
    </source>
</evidence>
<comment type="subcellular location">
    <subcellularLocation>
        <location evidence="1">Secreted</location>
    </subcellularLocation>
</comment>
<dbReference type="Gene3D" id="3.55.50.10">
    <property type="entry name" value="Baseplate protein-like domains"/>
    <property type="match status" value="1"/>
</dbReference>
<evidence type="ECO:0000256" key="1">
    <source>
        <dbReference type="ARBA" id="ARBA00004613"/>
    </source>
</evidence>
<evidence type="ECO:0000259" key="5">
    <source>
        <dbReference type="Pfam" id="PF04717"/>
    </source>
</evidence>
<dbReference type="Gene3D" id="2.40.50.230">
    <property type="entry name" value="Gp5 N-terminal domain"/>
    <property type="match status" value="1"/>
</dbReference>
<organism evidence="8 9">
    <name type="scientific">Chitiniphilus purpureus</name>
    <dbReference type="NCBI Taxonomy" id="2981137"/>
    <lineage>
        <taxon>Bacteria</taxon>
        <taxon>Pseudomonadati</taxon>
        <taxon>Pseudomonadota</taxon>
        <taxon>Betaproteobacteria</taxon>
        <taxon>Neisseriales</taxon>
        <taxon>Chitinibacteraceae</taxon>
        <taxon>Chitiniphilus</taxon>
    </lineage>
</organism>
<keyword evidence="3" id="KW-0964">Secreted</keyword>
<comment type="similarity">
    <text evidence="2">Belongs to the VgrG protein family.</text>
</comment>
<dbReference type="EMBL" id="CP106753">
    <property type="protein sequence ID" value="UXY15356.1"/>
    <property type="molecule type" value="Genomic_DNA"/>
</dbReference>
<reference evidence="8" key="1">
    <citation type="submission" date="2022-10" db="EMBL/GenBank/DDBJ databases">
        <title>Chitiniphilus purpureus sp. nov., a novel chitin-degrading bacterium isolated from crawfish pond sediment.</title>
        <authorList>
            <person name="Li K."/>
        </authorList>
    </citation>
    <scope>NUCLEOTIDE SEQUENCE</scope>
    <source>
        <strain evidence="8">CD1</strain>
    </source>
</reference>
<evidence type="ECO:0000259" key="7">
    <source>
        <dbReference type="Pfam" id="PF13296"/>
    </source>
</evidence>
<evidence type="ECO:0000313" key="9">
    <source>
        <dbReference type="Proteomes" id="UP001061302"/>
    </source>
</evidence>
<dbReference type="Pfam" id="PF05954">
    <property type="entry name" value="Phage_GPD"/>
    <property type="match status" value="1"/>
</dbReference>
<name>A0ABY6DPF2_9NEIS</name>
<feature type="domain" description="Gp5/Type VI secretion system Vgr protein OB-fold" evidence="5">
    <location>
        <begin position="452"/>
        <end position="503"/>
    </location>
</feature>
<evidence type="ECO:0000256" key="2">
    <source>
        <dbReference type="ARBA" id="ARBA00005558"/>
    </source>
</evidence>
<dbReference type="RefSeq" id="WP_263124762.1">
    <property type="nucleotide sequence ID" value="NZ_CP106753.1"/>
</dbReference>
<dbReference type="InterPro" id="IPR050708">
    <property type="entry name" value="T6SS_VgrG/RHS"/>
</dbReference>
<protein>
    <submittedName>
        <fullName evidence="8">Type VI secretion system tip protein VgrG</fullName>
    </submittedName>
</protein>
<dbReference type="SUPFAM" id="SSF69349">
    <property type="entry name" value="Phage fibre proteins"/>
    <property type="match status" value="1"/>
</dbReference>
<gene>
    <name evidence="8" type="primary">vgrG</name>
    <name evidence="8" type="ORF">N8I74_18925</name>
</gene>
<sequence>MDFATLLSSFASAFTQDQRLVTLQLGDGAHWGGTLLPHSATGSEALSQPYRYRVECLSPSVDLELKALLGLPAQLGLATADGGELVRGGLVTRAEALPADGGFARYALTIEPPLALLAHRRTSRVFQDRTVPDLVRAVLDEHLAGNPVFAAGFAVRFELRETYPLRSYCLQYRETDLAFVSRLLAEEGLAYRFEHAAGDPPKVTLVVFDDPYALPQAQQGSVRFHRADATETEDSLTGWTSARQLGTAQVALASFDYRPVATLQAQDGTGIDQGDGGAQAERTLADYDAQTLYYASDDDALARYARLRQQALDAHKKGFAGSGTLRSLRVGEWFQLRDHPHHDADAPEQREFVATRLTFRARNNLPGGLLAQLGESAGEAAPFQVDFDAQRRGIPLPPLYSHTEHARPTAPGVQTATVVGPAGQEVHTDPYGRIKVQLHWQRRPEHPDFGANQDERSSCWLRVAYPSAGAQWGHQFIPRIGQEVLVDFVEGDIDRPLVVGTLYNGSHLPPTFSGAGSLPANHTLSGIKSQEFGTTRYNELLFDDTQGELRLKLSSEHGKTQLNQGYLAHPRRDGKAEPRGDGFELRTDHAGALRAAHGLLLSTEAKPGAAGRQLDREQAQSQLEAAQQLAQTLSDTAQHQLADPAELGPQTLDLDGQPQGEARQGHLDHLNEALKAWEAGSNTDEQGKTAKEQPGQQPILLASAPAGIALTTANALVLNSGQNLDTLSQRDTQQSTARRWIHNVGSRISLFVQGVADKVNLKLITAKGHAQLQAQSGDVEIVGDQNVRLHANKQTFTLAAGQELLLTCGGAYIRLKGGNIEIHAPGKVSFKGSGFDWSGPASLQADFPFMPKVEDKPNWLDLDLNGYKGAPMKGVEYTLHFADGGKKKGVLDDNGYAKEKSIPPGAVRVQYHNDPNAKDPERNPLGTLFDTVQSLTDEDEATFGGRNGNRQ</sequence>
<dbReference type="InterPro" id="IPR018769">
    <property type="entry name" value="VgrG2_DUF2345"/>
</dbReference>
<dbReference type="NCBIfam" id="TIGR01646">
    <property type="entry name" value="vgr_GE"/>
    <property type="match status" value="1"/>
</dbReference>
<dbReference type="Pfam" id="PF13296">
    <property type="entry name" value="T6SS_Vgr"/>
    <property type="match status" value="1"/>
</dbReference>
<evidence type="ECO:0000256" key="3">
    <source>
        <dbReference type="ARBA" id="ARBA00022525"/>
    </source>
</evidence>
<feature type="region of interest" description="Disordered" evidence="4">
    <location>
        <begin position="896"/>
        <end position="928"/>
    </location>
</feature>
<dbReference type="InterPro" id="IPR037026">
    <property type="entry name" value="Vgr_OB-fold_dom_sf"/>
</dbReference>
<dbReference type="InterPro" id="IPR006531">
    <property type="entry name" value="Gp5/Vgr_OB"/>
</dbReference>
<dbReference type="Gene3D" id="4.10.220.110">
    <property type="match status" value="1"/>
</dbReference>
<dbReference type="InterPro" id="IPR006533">
    <property type="entry name" value="T6SS_Vgr_RhsGE"/>
</dbReference>
<dbReference type="Gene3D" id="2.30.110.50">
    <property type="match status" value="1"/>
</dbReference>
<proteinExistence type="inferred from homology"/>
<evidence type="ECO:0000256" key="4">
    <source>
        <dbReference type="SAM" id="MobiDB-lite"/>
    </source>
</evidence>
<dbReference type="Pfam" id="PF04717">
    <property type="entry name" value="Phage_base_V"/>
    <property type="match status" value="1"/>
</dbReference>
<dbReference type="SUPFAM" id="SSF69279">
    <property type="entry name" value="Phage tail proteins"/>
    <property type="match status" value="2"/>
</dbReference>
<dbReference type="InterPro" id="IPR028244">
    <property type="entry name" value="T6SS_Rhs_Vgr_dom"/>
</dbReference>
<dbReference type="SUPFAM" id="SSF69255">
    <property type="entry name" value="gp5 N-terminal domain-like"/>
    <property type="match status" value="1"/>
</dbReference>
<feature type="domain" description="DUF2345" evidence="6">
    <location>
        <begin position="691"/>
        <end position="841"/>
    </location>
</feature>
<dbReference type="Proteomes" id="UP001061302">
    <property type="component" value="Chromosome"/>
</dbReference>
<accession>A0ABY6DPF2</accession>
<feature type="domain" description="Putative type VI secretion system Rhs element associated Vgr" evidence="7">
    <location>
        <begin position="530"/>
        <end position="637"/>
    </location>
</feature>
<keyword evidence="9" id="KW-1185">Reference proteome</keyword>
<dbReference type="Pfam" id="PF10106">
    <property type="entry name" value="DUF2345"/>
    <property type="match status" value="1"/>
</dbReference>